<dbReference type="EMBL" id="UYJE01008771">
    <property type="protein sequence ID" value="VDI67138.1"/>
    <property type="molecule type" value="Genomic_DNA"/>
</dbReference>
<evidence type="ECO:0000313" key="2">
    <source>
        <dbReference type="EMBL" id="VDI67138.1"/>
    </source>
</evidence>
<accession>A0A8B6GPY3</accession>
<feature type="region of interest" description="Disordered" evidence="1">
    <location>
        <begin position="1"/>
        <end position="28"/>
    </location>
</feature>
<proteinExistence type="predicted"/>
<gene>
    <name evidence="2" type="ORF">MGAL_10B085657</name>
</gene>
<dbReference type="Proteomes" id="UP000596742">
    <property type="component" value="Unassembled WGS sequence"/>
</dbReference>
<keyword evidence="3" id="KW-1185">Reference proteome</keyword>
<protein>
    <submittedName>
        <fullName evidence="2">Uncharacterized protein</fullName>
    </submittedName>
</protein>
<sequence>MQPSVIQETQHPYNNEENATQSSQWDMENPKNWTAGLKLLKQLYLDNKECLFTDEIREGATVIANDHIRQPREVLQATDQRSSAISTCMDSVTGNDVRVHFNVNNMAALFTSTMVNTFTQCMGSMQPSVSNIRPTPDSFTKSYDLA</sequence>
<feature type="compositionally biased region" description="Polar residues" evidence="1">
    <location>
        <begin position="1"/>
        <end position="26"/>
    </location>
</feature>
<organism evidence="2 3">
    <name type="scientific">Mytilus galloprovincialis</name>
    <name type="common">Mediterranean mussel</name>
    <dbReference type="NCBI Taxonomy" id="29158"/>
    <lineage>
        <taxon>Eukaryota</taxon>
        <taxon>Metazoa</taxon>
        <taxon>Spiralia</taxon>
        <taxon>Lophotrochozoa</taxon>
        <taxon>Mollusca</taxon>
        <taxon>Bivalvia</taxon>
        <taxon>Autobranchia</taxon>
        <taxon>Pteriomorphia</taxon>
        <taxon>Mytilida</taxon>
        <taxon>Mytiloidea</taxon>
        <taxon>Mytilidae</taxon>
        <taxon>Mytilinae</taxon>
        <taxon>Mytilus</taxon>
    </lineage>
</organism>
<name>A0A8B6GPY3_MYTGA</name>
<reference evidence="2" key="1">
    <citation type="submission" date="2018-11" db="EMBL/GenBank/DDBJ databases">
        <authorList>
            <person name="Alioto T."/>
            <person name="Alioto T."/>
        </authorList>
    </citation>
    <scope>NUCLEOTIDE SEQUENCE</scope>
</reference>
<dbReference type="OrthoDB" id="6134752at2759"/>
<comment type="caution">
    <text evidence="2">The sequence shown here is derived from an EMBL/GenBank/DDBJ whole genome shotgun (WGS) entry which is preliminary data.</text>
</comment>
<evidence type="ECO:0000313" key="3">
    <source>
        <dbReference type="Proteomes" id="UP000596742"/>
    </source>
</evidence>
<dbReference type="AlphaFoldDB" id="A0A8B6GPY3"/>
<evidence type="ECO:0000256" key="1">
    <source>
        <dbReference type="SAM" id="MobiDB-lite"/>
    </source>
</evidence>